<dbReference type="Proteomes" id="UP000594638">
    <property type="component" value="Unassembled WGS sequence"/>
</dbReference>
<feature type="compositionally biased region" description="Basic and acidic residues" evidence="1">
    <location>
        <begin position="367"/>
        <end position="402"/>
    </location>
</feature>
<feature type="compositionally biased region" description="Basic and acidic residues" evidence="1">
    <location>
        <begin position="348"/>
        <end position="359"/>
    </location>
</feature>
<feature type="compositionally biased region" description="Polar residues" evidence="1">
    <location>
        <begin position="457"/>
        <end position="468"/>
    </location>
</feature>
<evidence type="ECO:0000313" key="3">
    <source>
        <dbReference type="Proteomes" id="UP000594638"/>
    </source>
</evidence>
<feature type="region of interest" description="Disordered" evidence="1">
    <location>
        <begin position="42"/>
        <end position="137"/>
    </location>
</feature>
<dbReference type="GO" id="GO:0009631">
    <property type="term" value="P:cold acclimation"/>
    <property type="evidence" value="ECO:0007669"/>
    <property type="project" value="TreeGrafter"/>
</dbReference>
<feature type="compositionally biased region" description="Basic and acidic residues" evidence="1">
    <location>
        <begin position="424"/>
        <end position="433"/>
    </location>
</feature>
<reference evidence="2 3" key="1">
    <citation type="submission" date="2019-12" db="EMBL/GenBank/DDBJ databases">
        <authorList>
            <person name="Alioto T."/>
            <person name="Alioto T."/>
            <person name="Gomez Garrido J."/>
        </authorList>
    </citation>
    <scope>NUCLEOTIDE SEQUENCE [LARGE SCALE GENOMIC DNA]</scope>
</reference>
<name>A0A8S0TD43_OLEEU</name>
<organism evidence="2 3">
    <name type="scientific">Olea europaea subsp. europaea</name>
    <dbReference type="NCBI Taxonomy" id="158383"/>
    <lineage>
        <taxon>Eukaryota</taxon>
        <taxon>Viridiplantae</taxon>
        <taxon>Streptophyta</taxon>
        <taxon>Embryophyta</taxon>
        <taxon>Tracheophyta</taxon>
        <taxon>Spermatophyta</taxon>
        <taxon>Magnoliopsida</taxon>
        <taxon>eudicotyledons</taxon>
        <taxon>Gunneridae</taxon>
        <taxon>Pentapetalae</taxon>
        <taxon>asterids</taxon>
        <taxon>lamiids</taxon>
        <taxon>Lamiales</taxon>
        <taxon>Oleaceae</taxon>
        <taxon>Oleeae</taxon>
        <taxon>Olea</taxon>
    </lineage>
</organism>
<feature type="compositionally biased region" description="Basic and acidic residues" evidence="1">
    <location>
        <begin position="111"/>
        <end position="125"/>
    </location>
</feature>
<dbReference type="PANTHER" id="PTHR47877:SF3">
    <property type="entry name" value="LATE EMBRYOGENESIS ABUNDANT DOMAIN-CONTAINING PROTEIN _ LEA DOMAIN-CONTAINING PROTEIN"/>
    <property type="match status" value="1"/>
</dbReference>
<dbReference type="EMBL" id="CACTIH010005905">
    <property type="protein sequence ID" value="CAA3003007.1"/>
    <property type="molecule type" value="Genomic_DNA"/>
</dbReference>
<feature type="compositionally biased region" description="Polar residues" evidence="1">
    <location>
        <begin position="404"/>
        <end position="413"/>
    </location>
</feature>
<dbReference type="GO" id="GO:0005829">
    <property type="term" value="C:cytosol"/>
    <property type="evidence" value="ECO:0007669"/>
    <property type="project" value="TreeGrafter"/>
</dbReference>
<evidence type="ECO:0000313" key="2">
    <source>
        <dbReference type="EMBL" id="CAA3003007.1"/>
    </source>
</evidence>
<protein>
    <recommendedName>
        <fullName evidence="4">Seed biotin-containing protein SBP65</fullName>
    </recommendedName>
</protein>
<feature type="region of interest" description="Disordered" evidence="1">
    <location>
        <begin position="1"/>
        <end position="25"/>
    </location>
</feature>
<feature type="region of interest" description="Disordered" evidence="1">
    <location>
        <begin position="457"/>
        <end position="487"/>
    </location>
</feature>
<dbReference type="AlphaFoldDB" id="A0A8S0TD43"/>
<evidence type="ECO:0000256" key="1">
    <source>
        <dbReference type="SAM" id="MobiDB-lite"/>
    </source>
</evidence>
<feature type="compositionally biased region" description="Basic and acidic residues" evidence="1">
    <location>
        <begin position="469"/>
        <end position="480"/>
    </location>
</feature>
<accession>A0A8S0TD43</accession>
<evidence type="ECO:0008006" key="4">
    <source>
        <dbReference type="Google" id="ProtNLM"/>
    </source>
</evidence>
<comment type="caution">
    <text evidence="2">The sequence shown here is derived from an EMBL/GenBank/DDBJ whole genome shotgun (WGS) entry which is preliminary data.</text>
</comment>
<dbReference type="PANTHER" id="PTHR47877">
    <property type="entry name" value="LATE EMBRYOGENESIS ABUNDANT DOMAIN-CONTAINING PROTEIN / LEA DOMAIN-CONTAINING PROTEIN"/>
    <property type="match status" value="1"/>
</dbReference>
<proteinExistence type="predicted"/>
<keyword evidence="3" id="KW-1185">Reference proteome</keyword>
<sequence>MASEKLRKENVTDERNVEVEKDRVPKMTTHFESLAVKAKGDEVPVLHGGAAETETPARGEARGGRVHEEKPHEFVSLAGKVEGHEGSGMSAGRKYRKEGAETDKGGAQMRTARDGGGQKKEEMQEKAGGGEGRQEASLEEISNMRSKAQQNSMEAIRAAEERYEKAKVLGETALQKAKESASQAKGTSLQGIQYAAEKGEVLKDTAKDTLASAGKTAADYTMQAKDVVAEKGHATAQYVAEKAKEAKDNTGDKAAAAKDVTVETGKGAAGYVGKVAGTVKEKAAVAGWGAAHLTAGVAAEATKKVAGVTSSVAGYTGEKVAGATHTVVGYAGEKLAAAKDVVVSTEEKAAEYAARKKAEAQQSGKKSQQDKGEMGSMENHGREGEQKQAEFRPSEKIHEYFEGQKQTESQPPEKSQLYFQPEGEAGRGEEHMQQKAGSYLQDIAETIVEIGQTTKNLLVGHSPTQPRGNTDEAKEVEEPYRGPGEGI</sequence>
<feature type="compositionally biased region" description="Basic and acidic residues" evidence="1">
    <location>
        <begin position="55"/>
        <end position="73"/>
    </location>
</feature>
<dbReference type="OrthoDB" id="1907061at2759"/>
<feature type="region of interest" description="Disordered" evidence="1">
    <location>
        <begin position="348"/>
        <end position="436"/>
    </location>
</feature>
<dbReference type="Gramene" id="OE9A017058T1">
    <property type="protein sequence ID" value="OE9A017058C1"/>
    <property type="gene ID" value="OE9A017058"/>
</dbReference>
<gene>
    <name evidence="2" type="ORF">OLEA9_A017058</name>
</gene>